<sequence>MQRFAVGDSIAAVRAALGPPTVSRDLDNDSPWTMGASVVEYGFADPVLRLEGEPGGATAPPARAVQFVVDPGGRVLRLLRNPNAPGPESRRTLRGPAGPAHAVLVPPGATPLPPFPDQER</sequence>
<evidence type="ECO:0000313" key="3">
    <source>
        <dbReference type="Proteomes" id="UP000555728"/>
    </source>
</evidence>
<dbReference type="RefSeq" id="WP_184431877.1">
    <property type="nucleotide sequence ID" value="NZ_JACIGI010000004.1"/>
</dbReference>
<feature type="region of interest" description="Disordered" evidence="1">
    <location>
        <begin position="78"/>
        <end position="120"/>
    </location>
</feature>
<feature type="compositionally biased region" description="Pro residues" evidence="1">
    <location>
        <begin position="108"/>
        <end position="120"/>
    </location>
</feature>
<dbReference type="AlphaFoldDB" id="A0A7W6RYU1"/>
<comment type="caution">
    <text evidence="2">The sequence shown here is derived from an EMBL/GenBank/DDBJ whole genome shotgun (WGS) entry which is preliminary data.</text>
</comment>
<reference evidence="2 3" key="1">
    <citation type="submission" date="2020-08" db="EMBL/GenBank/DDBJ databases">
        <title>Genome sequencing of Purple Non-Sulfur Bacteria from various extreme environments.</title>
        <authorList>
            <person name="Mayer M."/>
        </authorList>
    </citation>
    <scope>NUCLEOTIDE SEQUENCE [LARGE SCALE GENOMIC DNA]</scope>
    <source>
        <strain evidence="2 3">JA135</strain>
    </source>
</reference>
<dbReference type="EMBL" id="JACIGI010000004">
    <property type="protein sequence ID" value="MBB4285057.1"/>
    <property type="molecule type" value="Genomic_DNA"/>
</dbReference>
<keyword evidence="3" id="KW-1185">Reference proteome</keyword>
<gene>
    <name evidence="2" type="ORF">GGD88_000771</name>
</gene>
<evidence type="ECO:0000256" key="1">
    <source>
        <dbReference type="SAM" id="MobiDB-lite"/>
    </source>
</evidence>
<proteinExistence type="predicted"/>
<dbReference type="Proteomes" id="UP000555728">
    <property type="component" value="Unassembled WGS sequence"/>
</dbReference>
<accession>A0A7W6RYU1</accession>
<organism evidence="2 3">
    <name type="scientific">Roseospira goensis</name>
    <dbReference type="NCBI Taxonomy" id="391922"/>
    <lineage>
        <taxon>Bacteria</taxon>
        <taxon>Pseudomonadati</taxon>
        <taxon>Pseudomonadota</taxon>
        <taxon>Alphaproteobacteria</taxon>
        <taxon>Rhodospirillales</taxon>
        <taxon>Rhodospirillaceae</taxon>
        <taxon>Roseospira</taxon>
    </lineage>
</organism>
<name>A0A7W6RYU1_9PROT</name>
<evidence type="ECO:0000313" key="2">
    <source>
        <dbReference type="EMBL" id="MBB4285057.1"/>
    </source>
</evidence>
<protein>
    <submittedName>
        <fullName evidence="2">Uncharacterized protein</fullName>
    </submittedName>
</protein>